<dbReference type="GO" id="GO:0003729">
    <property type="term" value="F:mRNA binding"/>
    <property type="evidence" value="ECO:0007669"/>
    <property type="project" value="InterPro"/>
</dbReference>
<name>A0A223MXM4_9VIBR</name>
<dbReference type="KEGG" id="vqi:CCZ37_05455"/>
<feature type="repeat" description="TPR" evidence="1">
    <location>
        <begin position="35"/>
        <end position="68"/>
    </location>
</feature>
<keyword evidence="1" id="KW-0802">TPR repeat</keyword>
<dbReference type="SUPFAM" id="SSF81901">
    <property type="entry name" value="HCP-like"/>
    <property type="match status" value="1"/>
</dbReference>
<dbReference type="PANTHER" id="PTHR44917:SF1">
    <property type="entry name" value="PROTEIN HIGH CHLOROPHYLL FLUORESCENT 107"/>
    <property type="match status" value="1"/>
</dbReference>
<dbReference type="Pfam" id="PF13432">
    <property type="entry name" value="TPR_16"/>
    <property type="match status" value="1"/>
</dbReference>
<dbReference type="PROSITE" id="PS50005">
    <property type="entry name" value="TPR"/>
    <property type="match status" value="3"/>
</dbReference>
<dbReference type="InterPro" id="IPR003107">
    <property type="entry name" value="HAT"/>
</dbReference>
<dbReference type="InterPro" id="IPR044624">
    <property type="entry name" value="Mbb1-like"/>
</dbReference>
<dbReference type="Proteomes" id="UP000215148">
    <property type="component" value="Chromosome 1"/>
</dbReference>
<dbReference type="PROSITE" id="PS51257">
    <property type="entry name" value="PROKAR_LIPOPROTEIN"/>
    <property type="match status" value="1"/>
</dbReference>
<organism evidence="2 3">
    <name type="scientific">Vibrio qinghaiensis</name>
    <dbReference type="NCBI Taxonomy" id="2025808"/>
    <lineage>
        <taxon>Bacteria</taxon>
        <taxon>Pseudomonadati</taxon>
        <taxon>Pseudomonadota</taxon>
        <taxon>Gammaproteobacteria</taxon>
        <taxon>Vibrionales</taxon>
        <taxon>Vibrionaceae</taxon>
        <taxon>Vibrio</taxon>
    </lineage>
</organism>
<feature type="repeat" description="TPR" evidence="1">
    <location>
        <begin position="139"/>
        <end position="172"/>
    </location>
</feature>
<dbReference type="EMBL" id="CP022741">
    <property type="protein sequence ID" value="ASU22067.1"/>
    <property type="molecule type" value="Genomic_DNA"/>
</dbReference>
<dbReference type="Pfam" id="PF13174">
    <property type="entry name" value="TPR_6"/>
    <property type="match status" value="1"/>
</dbReference>
<dbReference type="InterPro" id="IPR013360">
    <property type="entry name" value="Pilus_4_PilW"/>
</dbReference>
<evidence type="ECO:0000313" key="2">
    <source>
        <dbReference type="EMBL" id="ASU22067.1"/>
    </source>
</evidence>
<dbReference type="GO" id="GO:0006397">
    <property type="term" value="P:mRNA processing"/>
    <property type="evidence" value="ECO:0007669"/>
    <property type="project" value="InterPro"/>
</dbReference>
<dbReference type="RefSeq" id="WP_094499960.1">
    <property type="nucleotide sequence ID" value="NZ_CAWNHI010000001.1"/>
</dbReference>
<dbReference type="SMART" id="SM00386">
    <property type="entry name" value="HAT"/>
    <property type="match status" value="3"/>
</dbReference>
<protein>
    <submittedName>
        <fullName evidence="2">Type IV pilus biogenesis/stability protein PilW</fullName>
    </submittedName>
</protein>
<dbReference type="PANTHER" id="PTHR44917">
    <property type="entry name" value="PROTEIN HIGH CHLOROPHYLL FLUORESCENT 107"/>
    <property type="match status" value="1"/>
</dbReference>
<dbReference type="SMART" id="SM00028">
    <property type="entry name" value="TPR"/>
    <property type="match status" value="4"/>
</dbReference>
<dbReference type="Gene3D" id="1.25.40.10">
    <property type="entry name" value="Tetratricopeptide repeat domain"/>
    <property type="match status" value="1"/>
</dbReference>
<dbReference type="Pfam" id="PF13181">
    <property type="entry name" value="TPR_8"/>
    <property type="match status" value="1"/>
</dbReference>
<dbReference type="InterPro" id="IPR011990">
    <property type="entry name" value="TPR-like_helical_dom_sf"/>
</dbReference>
<keyword evidence="3" id="KW-1185">Reference proteome</keyword>
<reference evidence="2 3" key="1">
    <citation type="submission" date="2017-08" db="EMBL/GenBank/DDBJ databases">
        <title>The Vibrio qinghaiensis sp.-Q67 is a luminous bacteria isolated firstly from Qinghai lake, Qinghai province, China, which has been proved to be very sensitive to detect environmental and food pollutants. Therefore, complete genome analysis of V. qinghaiensis sp.-Q67 highlights the potential application of this strain on detection of hazards in the contaminated environments.</title>
        <authorList>
            <person name="Gong L."/>
        </authorList>
    </citation>
    <scope>NUCLEOTIDE SEQUENCE [LARGE SCALE GENOMIC DNA]</scope>
    <source>
        <strain evidence="2 3">Q67</strain>
    </source>
</reference>
<feature type="repeat" description="TPR" evidence="1">
    <location>
        <begin position="69"/>
        <end position="102"/>
    </location>
</feature>
<accession>A0A223MXM4</accession>
<sequence>MKKVLMILIMFTLSACVTVNEKGEPEVKADPVEMAESRIALGLGYLENGNMSKARENLEKATQHAPTYYRSQLAMAHYYQTVGETEAARKTYQTALRAHPKNGNILNNYGTFLCKQGEYQKADQYFNRAIAQPYYYLVPASYENAAFCALKSGDKEQARYYFAKTLDHDPNRARSLLQLAKLEIGAQQYTQARIRLMQFNQRYGNQKTSLQLLVELEKKAGNKALEKKYQAALDTFS</sequence>
<dbReference type="InterPro" id="IPR019734">
    <property type="entry name" value="TPR_rpt"/>
</dbReference>
<gene>
    <name evidence="2" type="ORF">CCZ37_05455</name>
</gene>
<evidence type="ECO:0000313" key="3">
    <source>
        <dbReference type="Proteomes" id="UP000215148"/>
    </source>
</evidence>
<proteinExistence type="predicted"/>
<evidence type="ECO:0000256" key="1">
    <source>
        <dbReference type="PROSITE-ProRule" id="PRU00339"/>
    </source>
</evidence>
<dbReference type="NCBIfam" id="TIGR02521">
    <property type="entry name" value="type_IV_pilW"/>
    <property type="match status" value="1"/>
</dbReference>
<dbReference type="AlphaFoldDB" id="A0A223MXM4"/>